<dbReference type="GeneID" id="104792349"/>
<dbReference type="RefSeq" id="XP_010516780.1">
    <property type="nucleotide sequence ID" value="XM_010518478.2"/>
</dbReference>
<proteinExistence type="predicted"/>
<reference evidence="3" key="2">
    <citation type="submission" date="2025-08" db="UniProtKB">
        <authorList>
            <consortium name="RefSeq"/>
        </authorList>
    </citation>
    <scope>IDENTIFICATION</scope>
    <source>
        <tissue evidence="3">Leaf</tissue>
    </source>
</reference>
<accession>A0ABM0ZJV6</accession>
<name>A0ABM0ZJV6_CAMSA</name>
<feature type="chain" id="PRO_5045355398" evidence="1">
    <location>
        <begin position="22"/>
        <end position="80"/>
    </location>
</feature>
<feature type="signal peptide" evidence="1">
    <location>
        <begin position="1"/>
        <end position="21"/>
    </location>
</feature>
<reference evidence="2" key="1">
    <citation type="journal article" date="2014" name="Nat. Commun.">
        <title>The emerging biofuel crop Camelina sativa retains a highly undifferentiated hexaploid genome structure.</title>
        <authorList>
            <person name="Kagale S."/>
            <person name="Koh C."/>
            <person name="Nixon J."/>
            <person name="Bollina V."/>
            <person name="Clarke W.E."/>
            <person name="Tuteja R."/>
            <person name="Spillane C."/>
            <person name="Robinson S.J."/>
            <person name="Links M.G."/>
            <person name="Clarke C."/>
            <person name="Higgins E.E."/>
            <person name="Huebert T."/>
            <person name="Sharpe A.G."/>
            <person name="Parkin I.A."/>
        </authorList>
    </citation>
    <scope>NUCLEOTIDE SEQUENCE [LARGE SCALE GENOMIC DNA]</scope>
    <source>
        <strain evidence="2">cv. DH55</strain>
    </source>
</reference>
<evidence type="ECO:0000313" key="2">
    <source>
        <dbReference type="Proteomes" id="UP000694864"/>
    </source>
</evidence>
<organism evidence="2 3">
    <name type="scientific">Camelina sativa</name>
    <name type="common">False flax</name>
    <name type="synonym">Myagrum sativum</name>
    <dbReference type="NCBI Taxonomy" id="90675"/>
    <lineage>
        <taxon>Eukaryota</taxon>
        <taxon>Viridiplantae</taxon>
        <taxon>Streptophyta</taxon>
        <taxon>Embryophyta</taxon>
        <taxon>Tracheophyta</taxon>
        <taxon>Spermatophyta</taxon>
        <taxon>Magnoliopsida</taxon>
        <taxon>eudicotyledons</taxon>
        <taxon>Gunneridae</taxon>
        <taxon>Pentapetalae</taxon>
        <taxon>rosids</taxon>
        <taxon>malvids</taxon>
        <taxon>Brassicales</taxon>
        <taxon>Brassicaceae</taxon>
        <taxon>Camelineae</taxon>
        <taxon>Camelina</taxon>
    </lineage>
</organism>
<keyword evidence="1" id="KW-0732">Signal</keyword>
<keyword evidence="2" id="KW-1185">Reference proteome</keyword>
<evidence type="ECO:0000313" key="3">
    <source>
        <dbReference type="RefSeq" id="XP_010516780.1"/>
    </source>
</evidence>
<protein>
    <submittedName>
        <fullName evidence="3">Uncharacterized protein LOC104792349</fullName>
    </submittedName>
</protein>
<gene>
    <name evidence="3" type="primary">LOC104792349</name>
</gene>
<evidence type="ECO:0000256" key="1">
    <source>
        <dbReference type="SAM" id="SignalP"/>
    </source>
</evidence>
<dbReference type="Proteomes" id="UP000694864">
    <property type="component" value="Chromosome 6"/>
</dbReference>
<sequence>MERKVALVMALMLLMSMLVSAEEAPTVGQHIDSATTSVGKFFNDHARPAIDSVASAVESVTSSVKSVYGWFHDRATDLGL</sequence>